<dbReference type="Pfam" id="PF02913">
    <property type="entry name" value="FAD-oxidase_C"/>
    <property type="match status" value="1"/>
</dbReference>
<dbReference type="InterPro" id="IPR004113">
    <property type="entry name" value="FAD-bd_oxidored_4_C"/>
</dbReference>
<dbReference type="PROSITE" id="PS51387">
    <property type="entry name" value="FAD_PCMH"/>
    <property type="match status" value="1"/>
</dbReference>
<comment type="cofactor">
    <cofactor evidence="1">
        <name>FAD</name>
        <dbReference type="ChEBI" id="CHEBI:57692"/>
    </cofactor>
</comment>
<dbReference type="Gene3D" id="3.30.70.2740">
    <property type="match status" value="1"/>
</dbReference>
<dbReference type="InterPro" id="IPR016169">
    <property type="entry name" value="FAD-bd_PCMH_sub2"/>
</dbReference>
<dbReference type="InterPro" id="IPR051264">
    <property type="entry name" value="FAD-oxidored/transferase_4"/>
</dbReference>
<dbReference type="InterPro" id="IPR006094">
    <property type="entry name" value="Oxid_FAD_bind_N"/>
</dbReference>
<comment type="similarity">
    <text evidence="2">Belongs to the FAD-binding oxidoreductase/transferase type 4 family.</text>
</comment>
<dbReference type="Pfam" id="PF01565">
    <property type="entry name" value="FAD_binding_4"/>
    <property type="match status" value="1"/>
</dbReference>
<dbReference type="PANTHER" id="PTHR43716:SF2">
    <property type="entry name" value="BLL6224 PROTEIN"/>
    <property type="match status" value="1"/>
</dbReference>
<dbReference type="GO" id="GO:0003824">
    <property type="term" value="F:catalytic activity"/>
    <property type="evidence" value="ECO:0007669"/>
    <property type="project" value="InterPro"/>
</dbReference>
<dbReference type="Gene3D" id="3.30.70.2190">
    <property type="match status" value="1"/>
</dbReference>
<keyword evidence="3" id="KW-0285">Flavoprotein</keyword>
<organism evidence="6 7">
    <name type="scientific">Conchiformibius steedae</name>
    <dbReference type="NCBI Taxonomy" id="153493"/>
    <lineage>
        <taxon>Bacteria</taxon>
        <taxon>Pseudomonadati</taxon>
        <taxon>Pseudomonadota</taxon>
        <taxon>Betaproteobacteria</taxon>
        <taxon>Neisseriales</taxon>
        <taxon>Neisseriaceae</taxon>
        <taxon>Conchiformibius</taxon>
    </lineage>
</organism>
<reference evidence="6 7" key="1">
    <citation type="submission" date="2018-11" db="EMBL/GenBank/DDBJ databases">
        <title>Genomes From Bacteria Associated with the Canine Oral Cavity: a Test Case for Automated Genome-Based Taxonomic Assignment.</title>
        <authorList>
            <person name="Coil D.A."/>
            <person name="Jospin G."/>
            <person name="Darling A.E."/>
            <person name="Wallis C."/>
            <person name="Davis I.J."/>
            <person name="Harris S."/>
            <person name="Eisen J.A."/>
            <person name="Holcombe L.J."/>
            <person name="O'Flynn C."/>
        </authorList>
    </citation>
    <scope>NUCLEOTIDE SEQUENCE [LARGE SCALE GENOMIC DNA]</scope>
    <source>
        <strain evidence="6 7">COT-280</strain>
    </source>
</reference>
<dbReference type="RefSeq" id="WP_124793758.1">
    <property type="nucleotide sequence ID" value="NZ_RQYC01000001.1"/>
</dbReference>
<dbReference type="AlphaFoldDB" id="A0A3P2A818"/>
<evidence type="ECO:0000256" key="3">
    <source>
        <dbReference type="ARBA" id="ARBA00022630"/>
    </source>
</evidence>
<accession>A0A3P2A818</accession>
<dbReference type="InterPro" id="IPR016166">
    <property type="entry name" value="FAD-bd_PCMH"/>
</dbReference>
<dbReference type="InterPro" id="IPR016171">
    <property type="entry name" value="Vanillyl_alc_oxidase_C-sub2"/>
</dbReference>
<gene>
    <name evidence="6" type="ORF">EII21_00560</name>
</gene>
<dbReference type="OrthoDB" id="8522822at2"/>
<name>A0A3P2A818_9NEIS</name>
<dbReference type="InterPro" id="IPR016167">
    <property type="entry name" value="FAD-bd_PCMH_sub1"/>
</dbReference>
<keyword evidence="4" id="KW-0274">FAD</keyword>
<evidence type="ECO:0000256" key="1">
    <source>
        <dbReference type="ARBA" id="ARBA00001974"/>
    </source>
</evidence>
<evidence type="ECO:0000313" key="6">
    <source>
        <dbReference type="EMBL" id="RRD91557.1"/>
    </source>
</evidence>
<evidence type="ECO:0000256" key="2">
    <source>
        <dbReference type="ARBA" id="ARBA00008000"/>
    </source>
</evidence>
<protein>
    <submittedName>
        <fullName evidence="6">FAD-binding oxidoreductase</fullName>
    </submittedName>
</protein>
<evidence type="ECO:0000259" key="5">
    <source>
        <dbReference type="PROSITE" id="PS51387"/>
    </source>
</evidence>
<dbReference type="Gene3D" id="1.10.45.10">
    <property type="entry name" value="Vanillyl-alcohol Oxidase, Chain A, domain 4"/>
    <property type="match status" value="1"/>
</dbReference>
<keyword evidence="7" id="KW-1185">Reference proteome</keyword>
<dbReference type="PANTHER" id="PTHR43716">
    <property type="entry name" value="D-2-HYDROXYGLUTARATE DEHYDROGENASE, MITOCHONDRIAL"/>
    <property type="match status" value="1"/>
</dbReference>
<dbReference type="STRING" id="1121352.GCA_000620925_00561"/>
<dbReference type="FunFam" id="1.10.45.10:FF:000001">
    <property type="entry name" value="D-lactate dehydrogenase mitochondrial"/>
    <property type="match status" value="1"/>
</dbReference>
<dbReference type="Proteomes" id="UP000269923">
    <property type="component" value="Unassembled WGS sequence"/>
</dbReference>
<dbReference type="Gene3D" id="3.30.43.10">
    <property type="entry name" value="Uridine Diphospho-n-acetylenolpyruvylglucosamine Reductase, domain 2"/>
    <property type="match status" value="1"/>
</dbReference>
<dbReference type="GO" id="GO:0022904">
    <property type="term" value="P:respiratory electron transport chain"/>
    <property type="evidence" value="ECO:0007669"/>
    <property type="project" value="TreeGrafter"/>
</dbReference>
<dbReference type="EMBL" id="RQYC01000001">
    <property type="protein sequence ID" value="RRD91557.1"/>
    <property type="molecule type" value="Genomic_DNA"/>
</dbReference>
<dbReference type="InterPro" id="IPR016164">
    <property type="entry name" value="FAD-linked_Oxase-like_C"/>
</dbReference>
<dbReference type="InterPro" id="IPR036318">
    <property type="entry name" value="FAD-bd_PCMH-like_sf"/>
</dbReference>
<comment type="caution">
    <text evidence="6">The sequence shown here is derived from an EMBL/GenBank/DDBJ whole genome shotgun (WGS) entry which is preliminary data.</text>
</comment>
<evidence type="ECO:0000313" key="7">
    <source>
        <dbReference type="Proteomes" id="UP000269923"/>
    </source>
</evidence>
<proteinExistence type="inferred from homology"/>
<sequence>MSPEALKNALQNLLAPHELLDDADAQALFIDQRRRYHSQNAIALMPDSVAGVQKIMRFCHENRIPVTPQGGNTGLVGGSVAQGGVLLNLSRLNQIRRINLPDNAITVEAGCVLAQVQKAAAEASRLFPLSLASEGSCQIGGNIACNAGGLNVLRYGTMRDLVLGLEVVLADGTLVSHLETLHKNTTGYEIKHLFIGSEGTLGIITAATLKLFPQLRSIATAWVGVENINQAIELLISVRNAFAERLISCELVSRFALDLSSRFSQISQPIDAEWHILIELSDSLPDIPLDEYLGEHLYHHGFHHTVLAQSEQQRQDLWTLRENISAAQKGLGVSIKHDIAMPIERVTEFIQQCGQALNTAFPQIQIVVFGHLGDGSLHYNTFLPDVLDNRVYESENAVNQIVYQHVLACGGTIAAEHGIGSLKAYHLNSVRLPAEIALMQAIKAQLDPHGILNPNVLFPKEN</sequence>
<dbReference type="Gene3D" id="3.30.465.10">
    <property type="match status" value="1"/>
</dbReference>
<dbReference type="SUPFAM" id="SSF55103">
    <property type="entry name" value="FAD-linked oxidases, C-terminal domain"/>
    <property type="match status" value="1"/>
</dbReference>
<dbReference type="SUPFAM" id="SSF56176">
    <property type="entry name" value="FAD-binding/transporter-associated domain-like"/>
    <property type="match status" value="1"/>
</dbReference>
<dbReference type="GO" id="GO:0071949">
    <property type="term" value="F:FAD binding"/>
    <property type="evidence" value="ECO:0007669"/>
    <property type="project" value="InterPro"/>
</dbReference>
<evidence type="ECO:0000256" key="4">
    <source>
        <dbReference type="ARBA" id="ARBA00022827"/>
    </source>
</evidence>
<feature type="domain" description="FAD-binding PCMH-type" evidence="5">
    <location>
        <begin position="36"/>
        <end position="214"/>
    </location>
</feature>